<organism evidence="10 11">
    <name type="scientific">Kibdelosporangium aridum</name>
    <dbReference type="NCBI Taxonomy" id="2030"/>
    <lineage>
        <taxon>Bacteria</taxon>
        <taxon>Bacillati</taxon>
        <taxon>Actinomycetota</taxon>
        <taxon>Actinomycetes</taxon>
        <taxon>Pseudonocardiales</taxon>
        <taxon>Pseudonocardiaceae</taxon>
        <taxon>Kibdelosporangium</taxon>
    </lineage>
</organism>
<evidence type="ECO:0000256" key="4">
    <source>
        <dbReference type="ARBA" id="ARBA00022475"/>
    </source>
</evidence>
<feature type="transmembrane region" description="Helical" evidence="8">
    <location>
        <begin position="206"/>
        <end position="228"/>
    </location>
</feature>
<evidence type="ECO:0000313" key="10">
    <source>
        <dbReference type="EMBL" id="RSM86948.1"/>
    </source>
</evidence>
<dbReference type="CDD" id="cd17324">
    <property type="entry name" value="MFS_NepI_like"/>
    <property type="match status" value="1"/>
</dbReference>
<accession>A0A428ZG60</accession>
<evidence type="ECO:0000313" key="11">
    <source>
        <dbReference type="Proteomes" id="UP000287547"/>
    </source>
</evidence>
<dbReference type="InterPro" id="IPR011701">
    <property type="entry name" value="MFS"/>
</dbReference>
<keyword evidence="6 8" id="KW-1133">Transmembrane helix</keyword>
<feature type="transmembrane region" description="Helical" evidence="8">
    <location>
        <begin position="17"/>
        <end position="35"/>
    </location>
</feature>
<dbReference type="EMBL" id="QHKI01000007">
    <property type="protein sequence ID" value="RSM86948.1"/>
    <property type="molecule type" value="Genomic_DNA"/>
</dbReference>
<evidence type="ECO:0000256" key="5">
    <source>
        <dbReference type="ARBA" id="ARBA00022692"/>
    </source>
</evidence>
<evidence type="ECO:0000259" key="9">
    <source>
        <dbReference type="PROSITE" id="PS50850"/>
    </source>
</evidence>
<feature type="transmembrane region" description="Helical" evidence="8">
    <location>
        <begin position="165"/>
        <end position="185"/>
    </location>
</feature>
<evidence type="ECO:0000256" key="3">
    <source>
        <dbReference type="ARBA" id="ARBA00022448"/>
    </source>
</evidence>
<dbReference type="SUPFAM" id="SSF103473">
    <property type="entry name" value="MFS general substrate transporter"/>
    <property type="match status" value="1"/>
</dbReference>
<feature type="transmembrane region" description="Helical" evidence="8">
    <location>
        <begin position="83"/>
        <end position="102"/>
    </location>
</feature>
<keyword evidence="7 8" id="KW-0472">Membrane</keyword>
<dbReference type="PANTHER" id="PTHR43271:SF1">
    <property type="entry name" value="INNER MEMBRANE TRANSPORT PROTEIN YNFM"/>
    <property type="match status" value="1"/>
</dbReference>
<keyword evidence="3" id="KW-0813">Transport</keyword>
<evidence type="ECO:0000256" key="7">
    <source>
        <dbReference type="ARBA" id="ARBA00023136"/>
    </source>
</evidence>
<dbReference type="PROSITE" id="PS50850">
    <property type="entry name" value="MFS"/>
    <property type="match status" value="1"/>
</dbReference>
<keyword evidence="4" id="KW-1003">Cell membrane</keyword>
<evidence type="ECO:0000256" key="2">
    <source>
        <dbReference type="ARBA" id="ARBA00008335"/>
    </source>
</evidence>
<feature type="transmembrane region" description="Helical" evidence="8">
    <location>
        <begin position="137"/>
        <end position="159"/>
    </location>
</feature>
<sequence>MGRISCSSLTSKGVDRLTLGIASGGLASFALLYAPQPVLPQLADEFQITPGHASLAVGVATGALAIAVIPLSLLSEVVGRRPVILTSVVAAALIGLSLPLVHDFRLLLVLRALQGVALAGFPAVAMAYLAEQGRLKAIGMLVAGNTFGGMVGRLLAGLFGTYRGGVGLVAIFATIATGVLIWALPKRTEPVRRTTRGLRSAVSQPLLWALYGIAFLGMGSFVAMYNAIGFRLAAPPLELSPQVASLVFLAYAVGGVSSATLGSQSNLRKVLFGMLGLTIVGTVVTIPTHVVPIAIGFVLLTAGWFAAHAAAGAWVNVAAPNKGPASGLYSGAYYAGACVGGTIGTMIYAAWGWSALVLSSVSWLSAGALGVWLAFRRNTRSSAKNLSRNTGAPLAR</sequence>
<reference evidence="10 11" key="1">
    <citation type="submission" date="2018-05" db="EMBL/GenBank/DDBJ databases">
        <title>Evolution of GPA BGCs.</title>
        <authorList>
            <person name="Waglechner N."/>
            <person name="Wright G.D."/>
        </authorList>
    </citation>
    <scope>NUCLEOTIDE SEQUENCE [LARGE SCALE GENOMIC DNA]</scope>
    <source>
        <strain evidence="10 11">A82846</strain>
    </source>
</reference>
<dbReference type="Gene3D" id="1.20.1250.20">
    <property type="entry name" value="MFS general substrate transporter like domains"/>
    <property type="match status" value="1"/>
</dbReference>
<feature type="transmembrane region" description="Helical" evidence="8">
    <location>
        <begin position="331"/>
        <end position="351"/>
    </location>
</feature>
<comment type="caution">
    <text evidence="10">The sequence shown here is derived from an EMBL/GenBank/DDBJ whole genome shotgun (WGS) entry which is preliminary data.</text>
</comment>
<dbReference type="PANTHER" id="PTHR43271">
    <property type="entry name" value="BLL2771 PROTEIN"/>
    <property type="match status" value="1"/>
</dbReference>
<comment type="similarity">
    <text evidence="2">Belongs to the major facilitator superfamily.</text>
</comment>
<dbReference type="Proteomes" id="UP000287547">
    <property type="component" value="Unassembled WGS sequence"/>
</dbReference>
<dbReference type="InterPro" id="IPR036259">
    <property type="entry name" value="MFS_trans_sf"/>
</dbReference>
<protein>
    <submittedName>
        <fullName evidence="10">MFS transporter</fullName>
    </submittedName>
</protein>
<dbReference type="InterPro" id="IPR020846">
    <property type="entry name" value="MFS_dom"/>
</dbReference>
<dbReference type="OrthoDB" id="63984at2"/>
<feature type="transmembrane region" description="Helical" evidence="8">
    <location>
        <begin position="357"/>
        <end position="375"/>
    </location>
</feature>
<keyword evidence="5 8" id="KW-0812">Transmembrane</keyword>
<proteinExistence type="inferred from homology"/>
<evidence type="ECO:0000256" key="1">
    <source>
        <dbReference type="ARBA" id="ARBA00004651"/>
    </source>
</evidence>
<feature type="transmembrane region" description="Helical" evidence="8">
    <location>
        <begin position="55"/>
        <end position="74"/>
    </location>
</feature>
<comment type="subcellular location">
    <subcellularLocation>
        <location evidence="1">Cell membrane</location>
        <topology evidence="1">Multi-pass membrane protein</topology>
    </subcellularLocation>
</comment>
<feature type="transmembrane region" description="Helical" evidence="8">
    <location>
        <begin position="270"/>
        <end position="287"/>
    </location>
</feature>
<dbReference type="PROSITE" id="PS00216">
    <property type="entry name" value="SUGAR_TRANSPORT_1"/>
    <property type="match status" value="1"/>
</dbReference>
<dbReference type="Pfam" id="PF07690">
    <property type="entry name" value="MFS_1"/>
    <property type="match status" value="1"/>
</dbReference>
<feature type="transmembrane region" description="Helical" evidence="8">
    <location>
        <begin position="293"/>
        <end position="319"/>
    </location>
</feature>
<dbReference type="InterPro" id="IPR005829">
    <property type="entry name" value="Sugar_transporter_CS"/>
</dbReference>
<evidence type="ECO:0000256" key="6">
    <source>
        <dbReference type="ARBA" id="ARBA00022989"/>
    </source>
</evidence>
<name>A0A428ZG60_KIBAR</name>
<dbReference type="GO" id="GO:0005886">
    <property type="term" value="C:plasma membrane"/>
    <property type="evidence" value="ECO:0007669"/>
    <property type="project" value="UniProtKB-SubCell"/>
</dbReference>
<evidence type="ECO:0000256" key="8">
    <source>
        <dbReference type="SAM" id="Phobius"/>
    </source>
</evidence>
<feature type="transmembrane region" description="Helical" evidence="8">
    <location>
        <begin position="243"/>
        <end position="263"/>
    </location>
</feature>
<gene>
    <name evidence="10" type="ORF">DMH04_11900</name>
</gene>
<feature type="domain" description="Major facilitator superfamily (MFS) profile" evidence="9">
    <location>
        <begin position="13"/>
        <end position="379"/>
    </location>
</feature>
<feature type="transmembrane region" description="Helical" evidence="8">
    <location>
        <begin position="108"/>
        <end position="130"/>
    </location>
</feature>
<dbReference type="GO" id="GO:0022857">
    <property type="term" value="F:transmembrane transporter activity"/>
    <property type="evidence" value="ECO:0007669"/>
    <property type="project" value="InterPro"/>
</dbReference>
<dbReference type="AlphaFoldDB" id="A0A428ZG60"/>